<dbReference type="RefSeq" id="WP_276760299.1">
    <property type="nucleotide sequence ID" value="NZ_SSGD01000048.1"/>
</dbReference>
<evidence type="ECO:0000313" key="1">
    <source>
        <dbReference type="EMBL" id="TXI56664.1"/>
    </source>
</evidence>
<proteinExistence type="predicted"/>
<sequence length="182" mass="20970">MKIAAMSTRPWEPGITAATCARPEVPLTAWLLDTVQYLREQEDANETSLSHVLGFNLIDASEDEWDALLDKERGPWSESVRDHWEPLSTVSLDADHPCSLGVRAHIILTMLHRIQLSHQVGLAAAGSSIDWIAQHRRRVRRWRFSADRCRELDWLNRVEQQDHLPPEHRLPEDWTSGQLRDT</sequence>
<dbReference type="Proteomes" id="UP000321797">
    <property type="component" value="Unassembled WGS sequence"/>
</dbReference>
<accession>A0A5C7Y610</accession>
<name>A0A5C7Y610_9MYCO</name>
<reference evidence="1 2" key="1">
    <citation type="submission" date="2018-09" db="EMBL/GenBank/DDBJ databases">
        <title>Metagenome Assembled Genomes from an Advanced Water Purification Facility.</title>
        <authorList>
            <person name="Stamps B.W."/>
            <person name="Spear J.R."/>
        </authorList>
    </citation>
    <scope>NUCLEOTIDE SEQUENCE [LARGE SCALE GENOMIC DNA]</scope>
    <source>
        <strain evidence="1">Bin_29_2</strain>
    </source>
</reference>
<protein>
    <submittedName>
        <fullName evidence="1">Uncharacterized protein</fullName>
    </submittedName>
</protein>
<dbReference type="EMBL" id="SSGD01000048">
    <property type="protein sequence ID" value="TXI56664.1"/>
    <property type="molecule type" value="Genomic_DNA"/>
</dbReference>
<organism evidence="1 2">
    <name type="scientific">Mycolicibacter arupensis</name>
    <dbReference type="NCBI Taxonomy" id="342002"/>
    <lineage>
        <taxon>Bacteria</taxon>
        <taxon>Bacillati</taxon>
        <taxon>Actinomycetota</taxon>
        <taxon>Actinomycetes</taxon>
        <taxon>Mycobacteriales</taxon>
        <taxon>Mycobacteriaceae</taxon>
        <taxon>Mycolicibacter</taxon>
    </lineage>
</organism>
<evidence type="ECO:0000313" key="2">
    <source>
        <dbReference type="Proteomes" id="UP000321797"/>
    </source>
</evidence>
<dbReference type="AlphaFoldDB" id="A0A5C7Y610"/>
<gene>
    <name evidence="1" type="ORF">E6Q54_09880</name>
</gene>
<comment type="caution">
    <text evidence="1">The sequence shown here is derived from an EMBL/GenBank/DDBJ whole genome shotgun (WGS) entry which is preliminary data.</text>
</comment>